<dbReference type="InterPro" id="IPR000719">
    <property type="entry name" value="Prot_kinase_dom"/>
</dbReference>
<dbReference type="Proteomes" id="UP000215914">
    <property type="component" value="Chromosome 14"/>
</dbReference>
<dbReference type="PANTHER" id="PTHR27003:SF326">
    <property type="entry name" value="PROTEIN KINASE DOMAIN-CONTAINING PROTEIN"/>
    <property type="match status" value="1"/>
</dbReference>
<dbReference type="InterPro" id="IPR045272">
    <property type="entry name" value="ANXUR1/2-like"/>
</dbReference>
<proteinExistence type="predicted"/>
<dbReference type="Gramene" id="mRNA:HanXRQr2_Chr14g0664171">
    <property type="protein sequence ID" value="CDS:HanXRQr2_Chr14g0664171.1"/>
    <property type="gene ID" value="HanXRQr2_Chr14g0664171"/>
</dbReference>
<dbReference type="Pfam" id="PF07714">
    <property type="entry name" value="PK_Tyr_Ser-Thr"/>
    <property type="match status" value="1"/>
</dbReference>
<evidence type="ECO:0000313" key="4">
    <source>
        <dbReference type="Proteomes" id="UP000215914"/>
    </source>
</evidence>
<evidence type="ECO:0000313" key="2">
    <source>
        <dbReference type="EMBL" id="KAF5770865.1"/>
    </source>
</evidence>
<dbReference type="PANTHER" id="PTHR27003">
    <property type="entry name" value="OS07G0166700 PROTEIN"/>
    <property type="match status" value="1"/>
</dbReference>
<dbReference type="Gene3D" id="3.30.200.20">
    <property type="entry name" value="Phosphorylase Kinase, domain 1"/>
    <property type="match status" value="1"/>
</dbReference>
<dbReference type="Gene3D" id="1.10.510.10">
    <property type="entry name" value="Transferase(Phosphotransferase) domain 1"/>
    <property type="match status" value="1"/>
</dbReference>
<dbReference type="InterPro" id="IPR008271">
    <property type="entry name" value="Ser/Thr_kinase_AS"/>
</dbReference>
<evidence type="ECO:0000313" key="3">
    <source>
        <dbReference type="EMBL" id="OTF99589.1"/>
    </source>
</evidence>
<dbReference type="EMBL" id="CM007903">
    <property type="protein sequence ID" value="OTF99589.1"/>
    <property type="molecule type" value="Genomic_DNA"/>
</dbReference>
<reference evidence="2 4" key="1">
    <citation type="journal article" date="2017" name="Nature">
        <title>The sunflower genome provides insights into oil metabolism, flowering and Asterid evolution.</title>
        <authorList>
            <person name="Badouin H."/>
            <person name="Gouzy J."/>
            <person name="Grassa C.J."/>
            <person name="Murat F."/>
            <person name="Staton S.E."/>
            <person name="Cottret L."/>
            <person name="Lelandais-Briere C."/>
            <person name="Owens G.L."/>
            <person name="Carrere S."/>
            <person name="Mayjonade B."/>
            <person name="Legrand L."/>
            <person name="Gill N."/>
            <person name="Kane N.C."/>
            <person name="Bowers J.E."/>
            <person name="Hubner S."/>
            <person name="Bellec A."/>
            <person name="Berard A."/>
            <person name="Berges H."/>
            <person name="Blanchet N."/>
            <person name="Boniface M.C."/>
            <person name="Brunel D."/>
            <person name="Catrice O."/>
            <person name="Chaidir N."/>
            <person name="Claudel C."/>
            <person name="Donnadieu C."/>
            <person name="Faraut T."/>
            <person name="Fievet G."/>
            <person name="Helmstetter N."/>
            <person name="King M."/>
            <person name="Knapp S.J."/>
            <person name="Lai Z."/>
            <person name="Le Paslier M.C."/>
            <person name="Lippi Y."/>
            <person name="Lorenzon L."/>
            <person name="Mandel J.R."/>
            <person name="Marage G."/>
            <person name="Marchand G."/>
            <person name="Marquand E."/>
            <person name="Bret-Mestries E."/>
            <person name="Morien E."/>
            <person name="Nambeesan S."/>
            <person name="Nguyen T."/>
            <person name="Pegot-Espagnet P."/>
            <person name="Pouilly N."/>
            <person name="Raftis F."/>
            <person name="Sallet E."/>
            <person name="Schiex T."/>
            <person name="Thomas J."/>
            <person name="Vandecasteele C."/>
            <person name="Vares D."/>
            <person name="Vear F."/>
            <person name="Vautrin S."/>
            <person name="Crespi M."/>
            <person name="Mangin B."/>
            <person name="Burke J.M."/>
            <person name="Salse J."/>
            <person name="Munos S."/>
            <person name="Vincourt P."/>
            <person name="Rieseberg L.H."/>
            <person name="Langlade N.B."/>
        </authorList>
    </citation>
    <scope>NUCLEOTIDE SEQUENCE [LARGE SCALE GENOMIC DNA]</scope>
    <source>
        <strain evidence="4">cv. SF193</strain>
        <tissue evidence="2">Leaves</tissue>
    </source>
</reference>
<keyword evidence="3" id="KW-0675">Receptor</keyword>
<dbReference type="PROSITE" id="PS50011">
    <property type="entry name" value="PROTEIN_KINASE_DOM"/>
    <property type="match status" value="1"/>
</dbReference>
<feature type="domain" description="Protein kinase" evidence="1">
    <location>
        <begin position="1"/>
        <end position="103"/>
    </location>
</feature>
<dbReference type="GO" id="GO:0004714">
    <property type="term" value="F:transmembrane receptor protein tyrosine kinase activity"/>
    <property type="evidence" value="ECO:0007669"/>
    <property type="project" value="InterPro"/>
</dbReference>
<dbReference type="InParanoid" id="A0A251SL83"/>
<reference evidence="3" key="2">
    <citation type="submission" date="2017-02" db="EMBL/GenBank/DDBJ databases">
        <title>Sunflower complete genome.</title>
        <authorList>
            <person name="Langlade N."/>
            <person name="Munos S."/>
        </authorList>
    </citation>
    <scope>NUCLEOTIDE SEQUENCE [LARGE SCALE GENOMIC DNA]</scope>
    <source>
        <tissue evidence="3">Leaves</tissue>
    </source>
</reference>
<gene>
    <name evidence="3" type="ORF">HannXRQ_Chr14g0458281</name>
    <name evidence="2" type="ORF">HanXRQr2_Chr14g0664171</name>
</gene>
<keyword evidence="3" id="KW-0418">Kinase</keyword>
<dbReference type="SUPFAM" id="SSF56112">
    <property type="entry name" value="Protein kinase-like (PK-like)"/>
    <property type="match status" value="1"/>
</dbReference>
<dbReference type="InterPro" id="IPR001245">
    <property type="entry name" value="Ser-Thr/Tyr_kinase_cat_dom"/>
</dbReference>
<name>A0A251SL83_HELAN</name>
<evidence type="ECO:0000259" key="1">
    <source>
        <dbReference type="PROSITE" id="PS50011"/>
    </source>
</evidence>
<dbReference type="EMBL" id="MNCJ02000329">
    <property type="protein sequence ID" value="KAF5770865.1"/>
    <property type="molecule type" value="Genomic_DNA"/>
</dbReference>
<reference evidence="2" key="3">
    <citation type="submission" date="2020-06" db="EMBL/GenBank/DDBJ databases">
        <title>Helianthus annuus Genome sequencing and assembly Release 2.</title>
        <authorList>
            <person name="Gouzy J."/>
            <person name="Langlade N."/>
            <person name="Munos S."/>
        </authorList>
    </citation>
    <scope>NUCLEOTIDE SEQUENCE</scope>
    <source>
        <tissue evidence="2">Leaves</tissue>
    </source>
</reference>
<protein>
    <submittedName>
        <fullName evidence="3">Putative tyrosine-protein kinase, neurotrophic receptor</fullName>
    </submittedName>
</protein>
<dbReference type="PROSITE" id="PS00108">
    <property type="entry name" value="PROTEIN_KINASE_ST"/>
    <property type="match status" value="1"/>
</dbReference>
<dbReference type="GO" id="GO:0005524">
    <property type="term" value="F:ATP binding"/>
    <property type="evidence" value="ECO:0007669"/>
    <property type="project" value="InterPro"/>
</dbReference>
<dbReference type="AlphaFoldDB" id="A0A251SL83"/>
<keyword evidence="4" id="KW-1185">Reference proteome</keyword>
<dbReference type="InterPro" id="IPR011009">
    <property type="entry name" value="Kinase-like_dom_sf"/>
</dbReference>
<organism evidence="3 4">
    <name type="scientific">Helianthus annuus</name>
    <name type="common">Common sunflower</name>
    <dbReference type="NCBI Taxonomy" id="4232"/>
    <lineage>
        <taxon>Eukaryota</taxon>
        <taxon>Viridiplantae</taxon>
        <taxon>Streptophyta</taxon>
        <taxon>Embryophyta</taxon>
        <taxon>Tracheophyta</taxon>
        <taxon>Spermatophyta</taxon>
        <taxon>Magnoliopsida</taxon>
        <taxon>eudicotyledons</taxon>
        <taxon>Gunneridae</taxon>
        <taxon>Pentapetalae</taxon>
        <taxon>asterids</taxon>
        <taxon>campanulids</taxon>
        <taxon>Asterales</taxon>
        <taxon>Asteraceae</taxon>
        <taxon>Asteroideae</taxon>
        <taxon>Heliantheae alliance</taxon>
        <taxon>Heliantheae</taxon>
        <taxon>Helianthus</taxon>
    </lineage>
</organism>
<dbReference type="OMA" id="FWREIIM"/>
<keyword evidence="2" id="KW-0808">Transferase</keyword>
<accession>A0A251SL83</accession>
<sequence length="103" mass="11883">MEIVMLSSYKHDNLVSFIGFSNESDEKIIVYKHEVRGSLDKYLATTDLTWVQRLHICLGAAHGINYLHCDVGEGHRVLHRDIKSSNLLLNENWEAKISDFRLI</sequence>